<dbReference type="SUPFAM" id="SSF53474">
    <property type="entry name" value="alpha/beta-Hydrolases"/>
    <property type="match status" value="1"/>
</dbReference>
<dbReference type="PROSITE" id="PS00122">
    <property type="entry name" value="CARBOXYLESTERASE_B_1"/>
    <property type="match status" value="1"/>
</dbReference>
<dbReference type="EMBL" id="JBHSFK010000001">
    <property type="protein sequence ID" value="MFC4498185.1"/>
    <property type="molecule type" value="Genomic_DNA"/>
</dbReference>
<evidence type="ECO:0000256" key="1">
    <source>
        <dbReference type="ARBA" id="ARBA00005964"/>
    </source>
</evidence>
<feature type="compositionally biased region" description="Low complexity" evidence="4">
    <location>
        <begin position="546"/>
        <end position="559"/>
    </location>
</feature>
<dbReference type="EC" id="3.1.1.-" evidence="3"/>
<evidence type="ECO:0000256" key="4">
    <source>
        <dbReference type="SAM" id="MobiDB-lite"/>
    </source>
</evidence>
<evidence type="ECO:0000313" key="6">
    <source>
        <dbReference type="EMBL" id="MFC4498185.1"/>
    </source>
</evidence>
<comment type="caution">
    <text evidence="6">The sequence shown here is derived from an EMBL/GenBank/DDBJ whole genome shotgun (WGS) entry which is preliminary data.</text>
</comment>
<dbReference type="InterPro" id="IPR002018">
    <property type="entry name" value="CarbesteraseB"/>
</dbReference>
<dbReference type="InterPro" id="IPR019826">
    <property type="entry name" value="Carboxylesterase_B_AS"/>
</dbReference>
<evidence type="ECO:0000256" key="2">
    <source>
        <dbReference type="ARBA" id="ARBA00022801"/>
    </source>
</evidence>
<evidence type="ECO:0000256" key="3">
    <source>
        <dbReference type="RuleBase" id="RU361235"/>
    </source>
</evidence>
<proteinExistence type="inferred from homology"/>
<dbReference type="Pfam" id="PF00135">
    <property type="entry name" value="COesterase"/>
    <property type="match status" value="1"/>
</dbReference>
<dbReference type="RefSeq" id="WP_381166354.1">
    <property type="nucleotide sequence ID" value="NZ_JBHSFK010000001.1"/>
</dbReference>
<comment type="similarity">
    <text evidence="1 3">Belongs to the type-B carboxylesterase/lipase family.</text>
</comment>
<accession>A0ABV9AHM1</accession>
<evidence type="ECO:0000259" key="5">
    <source>
        <dbReference type="Pfam" id="PF00135"/>
    </source>
</evidence>
<reference evidence="7" key="1">
    <citation type="journal article" date="2019" name="Int. J. Syst. Evol. Microbiol.">
        <title>The Global Catalogue of Microorganisms (GCM) 10K type strain sequencing project: providing services to taxonomists for standard genome sequencing and annotation.</title>
        <authorList>
            <consortium name="The Broad Institute Genomics Platform"/>
            <consortium name="The Broad Institute Genome Sequencing Center for Infectious Disease"/>
            <person name="Wu L."/>
            <person name="Ma J."/>
        </authorList>
    </citation>
    <scope>NUCLEOTIDE SEQUENCE [LARGE SCALE GENOMIC DNA]</scope>
    <source>
        <strain evidence="7">CGMCC 4.7177</strain>
    </source>
</reference>
<dbReference type="Proteomes" id="UP001595839">
    <property type="component" value="Unassembled WGS sequence"/>
</dbReference>
<dbReference type="InterPro" id="IPR050309">
    <property type="entry name" value="Type-B_Carboxylest/Lipase"/>
</dbReference>
<evidence type="ECO:0000313" key="7">
    <source>
        <dbReference type="Proteomes" id="UP001595839"/>
    </source>
</evidence>
<sequence>MTADQANLPAEDHQVPDPVAPTPYGAVRGRSEQGIAVFRGIPYAAPPFGARRFRPPEPPEPWDGVRDAGAFGPTPPKPPYSEAFAQYLSDPVVPGDDCLNLNVWTPEPAQGARLPVLVWLHGGALTRGSSAVPVYDGHHFAQDGIVFVSINYRLGVEGYGLFPDAPANPGLRDQLAALEWVHRSIRDFGGDPDRVTLAGQSAGAISIGALIAAPQAQGLFRRAVLQSGAPEASERDKVRRMVRRMATRLKIPATAEAFAAVDRDLLLRTQADVGRLSSPVLGGPTFGIVVDGDLVPRDPLDALVDGAAPGIDLLLGWTRDEYRLWLVPGGLLERVDRLGAVALAGAMARCHCGHEVPRGYRALHPGAGTAEIVGQMVTDHLLRLPLHRLADARPGTSHMYEFAWPSLRPGLGACHSLELGFVFDTGDTPESAKLAGEGTPQELADAMHTAWVRFVATGDPGWEPWDVRHPVRIFGAGAGAGADAGAGGGAGDGMQYVVDGVLHEGDGMLYAVVGRSHTDGRGPYTAYGPRDQELALWALDARTRAAEAPAPTTDAPADGRPIRTTELRSVVRRLRRAGGVRRD</sequence>
<dbReference type="PANTHER" id="PTHR11559">
    <property type="entry name" value="CARBOXYLESTERASE"/>
    <property type="match status" value="1"/>
</dbReference>
<keyword evidence="2 3" id="KW-0378">Hydrolase</keyword>
<gene>
    <name evidence="6" type="ORF">ACFPIH_01405</name>
</gene>
<feature type="region of interest" description="Disordered" evidence="4">
    <location>
        <begin position="1"/>
        <end position="27"/>
    </location>
</feature>
<organism evidence="6 7">
    <name type="scientific">Streptomyces vulcanius</name>
    <dbReference type="NCBI Taxonomy" id="1441876"/>
    <lineage>
        <taxon>Bacteria</taxon>
        <taxon>Bacillati</taxon>
        <taxon>Actinomycetota</taxon>
        <taxon>Actinomycetes</taxon>
        <taxon>Kitasatosporales</taxon>
        <taxon>Streptomycetaceae</taxon>
        <taxon>Streptomyces</taxon>
    </lineage>
</organism>
<name>A0ABV9AHM1_9ACTN</name>
<keyword evidence="7" id="KW-1185">Reference proteome</keyword>
<dbReference type="InterPro" id="IPR029058">
    <property type="entry name" value="AB_hydrolase_fold"/>
</dbReference>
<feature type="region of interest" description="Disordered" evidence="4">
    <location>
        <begin position="545"/>
        <end position="568"/>
    </location>
</feature>
<protein>
    <recommendedName>
        <fullName evidence="3">Carboxylic ester hydrolase</fullName>
        <ecNumber evidence="3">3.1.1.-</ecNumber>
    </recommendedName>
</protein>
<feature type="domain" description="Carboxylesterase type B" evidence="5">
    <location>
        <begin position="17"/>
        <end position="461"/>
    </location>
</feature>
<dbReference type="Gene3D" id="3.40.50.1820">
    <property type="entry name" value="alpha/beta hydrolase"/>
    <property type="match status" value="1"/>
</dbReference>